<protein>
    <submittedName>
        <fullName evidence="1">Hydrolase</fullName>
    </submittedName>
</protein>
<dbReference type="AlphaFoldDB" id="A0A0F7K2R3"/>
<dbReference type="SUPFAM" id="SSF109604">
    <property type="entry name" value="HD-domain/PDEase-like"/>
    <property type="match status" value="1"/>
</dbReference>
<organism evidence="1 2">
    <name type="scientific">Sedimenticola thiotaurini</name>
    <dbReference type="NCBI Taxonomy" id="1543721"/>
    <lineage>
        <taxon>Bacteria</taxon>
        <taxon>Pseudomonadati</taxon>
        <taxon>Pseudomonadota</taxon>
        <taxon>Gammaproteobacteria</taxon>
        <taxon>Chromatiales</taxon>
        <taxon>Sedimenticolaceae</taxon>
        <taxon>Sedimenticola</taxon>
    </lineage>
</organism>
<evidence type="ECO:0000313" key="2">
    <source>
        <dbReference type="Proteomes" id="UP000034410"/>
    </source>
</evidence>
<dbReference type="RefSeq" id="WP_046861083.1">
    <property type="nucleotide sequence ID" value="NZ_CP011412.1"/>
</dbReference>
<dbReference type="PATRIC" id="fig|1543721.4.peg.1387"/>
<sequence length="192" mass="21964">MEERIPTRDEAFQLLVTYTQTESLVRHGLAVEGVMRYFARQRGGDEEQWGIVGLVHDLDYDQFPEQHCIKTEQILREQQWPESYIRAVISHGWGICTDVEPLSDMEKVLYATDELTGLVTTTALVRPSKSILDLEAKSVLKKWKDKRFAAKVDRDIIDRGAAMLGMERRELVTQTILGMREVAEQINLQGTG</sequence>
<evidence type="ECO:0000313" key="1">
    <source>
        <dbReference type="EMBL" id="AKH22097.1"/>
    </source>
</evidence>
<dbReference type="EMBL" id="CP011412">
    <property type="protein sequence ID" value="AKH22097.1"/>
    <property type="molecule type" value="Genomic_DNA"/>
</dbReference>
<dbReference type="Proteomes" id="UP000034410">
    <property type="component" value="Chromosome"/>
</dbReference>
<dbReference type="OrthoDB" id="9801160at2"/>
<dbReference type="PANTHER" id="PTHR38659:SF2">
    <property type="entry name" value="HDIG DOMAIN PROTEIN"/>
    <property type="match status" value="1"/>
</dbReference>
<dbReference type="KEGG" id="seds:AAY24_06680"/>
<name>A0A0F7K2R3_9GAMM</name>
<accession>A0A0F7K2R3</accession>
<dbReference type="GO" id="GO:0016787">
    <property type="term" value="F:hydrolase activity"/>
    <property type="evidence" value="ECO:0007669"/>
    <property type="project" value="UniProtKB-KW"/>
</dbReference>
<keyword evidence="1" id="KW-0378">Hydrolase</keyword>
<reference evidence="1 2" key="1">
    <citation type="journal article" date="2015" name="Genome Announc.">
        <title>Complete Genome Sequence of Sedimenticola thiotaurini Strain SIP-G1, a Polyphosphate- and Polyhydroxyalkanoate-Accumulating Sulfur-Oxidizing Gammaproteobacterium Isolated from Salt Marsh Sediments.</title>
        <authorList>
            <person name="Flood B.E."/>
            <person name="Jones D.S."/>
            <person name="Bailey J.V."/>
        </authorList>
    </citation>
    <scope>NUCLEOTIDE SEQUENCE [LARGE SCALE GENOMIC DNA]</scope>
    <source>
        <strain evidence="1 2">SIP-G1</strain>
    </source>
</reference>
<dbReference type="Gene3D" id="1.10.3210.10">
    <property type="entry name" value="Hypothetical protein af1432"/>
    <property type="match status" value="1"/>
</dbReference>
<proteinExistence type="predicted"/>
<dbReference type="PANTHER" id="PTHR38659">
    <property type="entry name" value="METAL-DEPENDENT PHOSPHOHYDROLASE"/>
    <property type="match status" value="1"/>
</dbReference>
<gene>
    <name evidence="1" type="ORF">AAY24_06680</name>
</gene>
<keyword evidence="2" id="KW-1185">Reference proteome</keyword>